<dbReference type="SMART" id="SM00881">
    <property type="entry name" value="CoA_binding"/>
    <property type="match status" value="1"/>
</dbReference>
<dbReference type="InterPro" id="IPR003781">
    <property type="entry name" value="CoA-bd"/>
</dbReference>
<reference evidence="5" key="2">
    <citation type="submission" date="2020-09" db="EMBL/GenBank/DDBJ databases">
        <authorList>
            <person name="Sun Q."/>
            <person name="Zhou Y."/>
        </authorList>
    </citation>
    <scope>NUCLEOTIDE SEQUENCE</scope>
    <source>
        <strain evidence="5">CGMCC 1.12785</strain>
    </source>
</reference>
<dbReference type="Gene3D" id="3.40.630.30">
    <property type="match status" value="1"/>
</dbReference>
<evidence type="ECO:0000256" key="1">
    <source>
        <dbReference type="PROSITE-ProRule" id="PRU00409"/>
    </source>
</evidence>
<dbReference type="EMBL" id="BMFY01000009">
    <property type="protein sequence ID" value="GGA18661.1"/>
    <property type="molecule type" value="Genomic_DNA"/>
</dbReference>
<evidence type="ECO:0000313" key="5">
    <source>
        <dbReference type="EMBL" id="GGA18661.1"/>
    </source>
</evidence>
<dbReference type="Proteomes" id="UP000616114">
    <property type="component" value="Unassembled WGS sequence"/>
</dbReference>
<dbReference type="Gene3D" id="3.30.1490.20">
    <property type="entry name" value="ATP-grasp fold, A domain"/>
    <property type="match status" value="1"/>
</dbReference>
<dbReference type="SUPFAM" id="SSF55729">
    <property type="entry name" value="Acyl-CoA N-acyltransferases (Nat)"/>
    <property type="match status" value="1"/>
</dbReference>
<dbReference type="InterPro" id="IPR000182">
    <property type="entry name" value="GNAT_dom"/>
</dbReference>
<evidence type="ECO:0000259" key="3">
    <source>
        <dbReference type="PROSITE" id="PS50975"/>
    </source>
</evidence>
<proteinExistence type="predicted"/>
<dbReference type="Pfam" id="PF13607">
    <property type="entry name" value="Succ_CoA_lig"/>
    <property type="match status" value="1"/>
</dbReference>
<feature type="domain" description="N-acetyltransferase" evidence="4">
    <location>
        <begin position="71"/>
        <end position="221"/>
    </location>
</feature>
<evidence type="ECO:0000259" key="4">
    <source>
        <dbReference type="PROSITE" id="PS51186"/>
    </source>
</evidence>
<dbReference type="GO" id="GO:0046872">
    <property type="term" value="F:metal ion binding"/>
    <property type="evidence" value="ECO:0007669"/>
    <property type="project" value="InterPro"/>
</dbReference>
<dbReference type="SUPFAM" id="SSF51735">
    <property type="entry name" value="NAD(P)-binding Rossmann-fold domains"/>
    <property type="match status" value="1"/>
</dbReference>
<dbReference type="InterPro" id="IPR032875">
    <property type="entry name" value="Succ_CoA_lig_flav_dom"/>
</dbReference>
<dbReference type="InterPro" id="IPR013815">
    <property type="entry name" value="ATP_grasp_subdomain_1"/>
</dbReference>
<dbReference type="Gene3D" id="3.40.50.261">
    <property type="entry name" value="Succinyl-CoA synthetase domains"/>
    <property type="match status" value="2"/>
</dbReference>
<keyword evidence="1" id="KW-0067">ATP-binding</keyword>
<organism evidence="5 6">
    <name type="scientific">Sediminivirga luteola</name>
    <dbReference type="NCBI Taxonomy" id="1774748"/>
    <lineage>
        <taxon>Bacteria</taxon>
        <taxon>Bacillati</taxon>
        <taxon>Actinomycetota</taxon>
        <taxon>Actinomycetes</taxon>
        <taxon>Micrococcales</taxon>
        <taxon>Brevibacteriaceae</taxon>
        <taxon>Sediminivirga</taxon>
    </lineage>
</organism>
<name>A0A8J2XLJ3_9MICO</name>
<dbReference type="PROSITE" id="PS50975">
    <property type="entry name" value="ATP_GRASP"/>
    <property type="match status" value="1"/>
</dbReference>
<dbReference type="SUPFAM" id="SSF56059">
    <property type="entry name" value="Glutathione synthetase ATP-binding domain-like"/>
    <property type="match status" value="1"/>
</dbReference>
<sequence>MLDIVADAPDTRGCRPHRRVPGNGGTRSWRRSRVSGAGSGRAVAMLVGMTERPPYPSYWEADVVLRDGTTAHLRPVRPEDAEAMQAMHRKQSDESVYLRFFAPLPVIPKRDLERFVNVDYHDRVAFVMTVGGEIIGDARYDRIDERSAEVAFNVADDYQGRGLGSIFLEHLAAAARERGIREFHAEVLPQNRSMLAVFMAAGYKITRQLDDGVVAVHFNLDPTEESRRVQAAREHRAEARSVHSLLHPASVAVLGASRKRTSTGNLLLRNLKEAGFPGEIFVVHPEADQVAGFPAYRSFDDLPEQIDLGVIAVPAERCIEVVRQCAQHGVKGVVVISSGFAEEGPEGLALQQRMVATARAHGMRVVGPNSLGVINADAALNASLAPFLPPAGPIGLFAQSGAFGTAILAEATRRGLGVSSFVSAGNRADLSGNDMLQYWEEDPATKVVGLYLESVGNPRKFSRIARRLSLKKPVVVVKADFTAEERPPGHHVRSSRLSSAALIQIFEQAGVVRADTMHALFDVAQVFTSQPLPAGRRVGVIGNSAALATLVVQRLRAEGLEVTVPPVSMHPEVSTEEFRVELERMFANPDVDSVVMTFTPSSGPQSDEIAPLFAQVSARSGKTTVACFLGIIGNQEFLTAHVPGDDGEPVPVTVPAFGGPEYAAWALARATDYAMWRESDRGTTDPPAGVDLRAARRLIRRLLAGVPAGEQRTLEPGEVAALLETVGISVVPHARVHTPEEASAAAREFGFPVALKAVHHQLRHRLDAGGVQLNIDNDAELRDDFLRIQDLVRRVGGHSAGEQPSLDVQPMAPPGTACVVTAGEDPLLGPVVSFSIAGDATELLDDVAHRGAPLTNVDAREMITSVKAAPRLLGYQGTPAANLSAVADVIMRLSALVDEFPEVSEIALRPLHAGAEQVHILSAYAVLRSQPDRKDSVRRLS</sequence>
<dbReference type="SUPFAM" id="SSF52210">
    <property type="entry name" value="Succinyl-CoA synthetase domains"/>
    <property type="match status" value="2"/>
</dbReference>
<keyword evidence="1" id="KW-0547">Nucleotide-binding</keyword>
<dbReference type="Gene3D" id="3.30.470.20">
    <property type="entry name" value="ATP-grasp fold, B domain"/>
    <property type="match status" value="1"/>
</dbReference>
<dbReference type="Pfam" id="PF00583">
    <property type="entry name" value="Acetyltransf_1"/>
    <property type="match status" value="1"/>
</dbReference>
<comment type="caution">
    <text evidence="5">The sequence shown here is derived from an EMBL/GenBank/DDBJ whole genome shotgun (WGS) entry which is preliminary data.</text>
</comment>
<evidence type="ECO:0000313" key="6">
    <source>
        <dbReference type="Proteomes" id="UP000616114"/>
    </source>
</evidence>
<dbReference type="CDD" id="cd04301">
    <property type="entry name" value="NAT_SF"/>
    <property type="match status" value="1"/>
</dbReference>
<dbReference type="InterPro" id="IPR016102">
    <property type="entry name" value="Succinyl-CoA_synth-like"/>
</dbReference>
<feature type="region of interest" description="Disordered" evidence="2">
    <location>
        <begin position="1"/>
        <end position="36"/>
    </location>
</feature>
<feature type="domain" description="ATP-grasp" evidence="3">
    <location>
        <begin position="720"/>
        <end position="757"/>
    </location>
</feature>
<dbReference type="PANTHER" id="PTHR42793">
    <property type="entry name" value="COA BINDING DOMAIN CONTAINING PROTEIN"/>
    <property type="match status" value="1"/>
</dbReference>
<gene>
    <name evidence="5" type="ORF">GCM10011333_22200</name>
</gene>
<dbReference type="InterPro" id="IPR036291">
    <property type="entry name" value="NAD(P)-bd_dom_sf"/>
</dbReference>
<keyword evidence="6" id="KW-1185">Reference proteome</keyword>
<dbReference type="Pfam" id="PF13380">
    <property type="entry name" value="CoA_binding_2"/>
    <property type="match status" value="1"/>
</dbReference>
<dbReference type="Gene3D" id="3.40.50.720">
    <property type="entry name" value="NAD(P)-binding Rossmann-like Domain"/>
    <property type="match status" value="1"/>
</dbReference>
<accession>A0A8J2XLJ3</accession>
<dbReference type="GO" id="GO:0005524">
    <property type="term" value="F:ATP binding"/>
    <property type="evidence" value="ECO:0007669"/>
    <property type="project" value="UniProtKB-UniRule"/>
</dbReference>
<reference evidence="5" key="1">
    <citation type="journal article" date="2014" name="Int. J. Syst. Evol. Microbiol.">
        <title>Complete genome sequence of Corynebacterium casei LMG S-19264T (=DSM 44701T), isolated from a smear-ripened cheese.</title>
        <authorList>
            <consortium name="US DOE Joint Genome Institute (JGI-PGF)"/>
            <person name="Walter F."/>
            <person name="Albersmeier A."/>
            <person name="Kalinowski J."/>
            <person name="Ruckert C."/>
        </authorList>
    </citation>
    <scope>NUCLEOTIDE SEQUENCE</scope>
    <source>
        <strain evidence="5">CGMCC 1.12785</strain>
    </source>
</reference>
<dbReference type="GO" id="GO:0016747">
    <property type="term" value="F:acyltransferase activity, transferring groups other than amino-acyl groups"/>
    <property type="evidence" value="ECO:0007669"/>
    <property type="project" value="InterPro"/>
</dbReference>
<dbReference type="Pfam" id="PF13549">
    <property type="entry name" value="ATP-grasp_5"/>
    <property type="match status" value="1"/>
</dbReference>
<evidence type="ECO:0000256" key="2">
    <source>
        <dbReference type="SAM" id="MobiDB-lite"/>
    </source>
</evidence>
<dbReference type="InterPro" id="IPR011761">
    <property type="entry name" value="ATP-grasp"/>
</dbReference>
<protein>
    <submittedName>
        <fullName evidence="5">GNAT family N-acetyltransferase</fullName>
    </submittedName>
</protein>
<dbReference type="PANTHER" id="PTHR42793:SF1">
    <property type="entry name" value="PEPTIDYL-LYSINE N-ACETYLTRANSFERASE PATZ"/>
    <property type="match status" value="1"/>
</dbReference>
<dbReference type="AlphaFoldDB" id="A0A8J2XLJ3"/>
<dbReference type="PROSITE" id="PS51186">
    <property type="entry name" value="GNAT"/>
    <property type="match status" value="1"/>
</dbReference>
<dbReference type="InterPro" id="IPR016181">
    <property type="entry name" value="Acyl_CoA_acyltransferase"/>
</dbReference>